<reference evidence="2 3" key="1">
    <citation type="submission" date="2020-07" db="EMBL/GenBank/DDBJ databases">
        <title>Natrinema (YPL30) sp. nov. and Haloterrigena xxxxxx (YPL8) sp. nov., isolated from a salt mine.</title>
        <authorList>
            <person name="Cui H."/>
        </authorList>
    </citation>
    <scope>NUCLEOTIDE SEQUENCE [LARGE SCALE GENOMIC DNA]</scope>
    <source>
        <strain evidence="2 3">YPL13</strain>
    </source>
</reference>
<feature type="transmembrane region" description="Helical" evidence="1">
    <location>
        <begin position="108"/>
        <end position="130"/>
    </location>
</feature>
<feature type="transmembrane region" description="Helical" evidence="1">
    <location>
        <begin position="136"/>
        <end position="160"/>
    </location>
</feature>
<organism evidence="2 3">
    <name type="scientific">Natrinema zhouii</name>
    <dbReference type="NCBI Taxonomy" id="1710539"/>
    <lineage>
        <taxon>Archaea</taxon>
        <taxon>Methanobacteriati</taxon>
        <taxon>Methanobacteriota</taxon>
        <taxon>Stenosarchaea group</taxon>
        <taxon>Halobacteria</taxon>
        <taxon>Halobacteriales</taxon>
        <taxon>Natrialbaceae</taxon>
        <taxon>Natrinema</taxon>
    </lineage>
</organism>
<keyword evidence="1" id="KW-1133">Transmembrane helix</keyword>
<dbReference type="PANTHER" id="PTHR43471">
    <property type="entry name" value="ABC TRANSPORTER PERMEASE"/>
    <property type="match status" value="1"/>
</dbReference>
<dbReference type="OrthoDB" id="86287at2157"/>
<dbReference type="KEGG" id="nay:HYG81_17475"/>
<protein>
    <submittedName>
        <fullName evidence="2">ABC transporter permease</fullName>
    </submittedName>
</protein>
<feature type="transmembrane region" description="Helical" evidence="1">
    <location>
        <begin position="20"/>
        <end position="38"/>
    </location>
</feature>
<sequence>MTWVAIARKDFEDVVRSRMVWGIIAVFLFLMGIVTLGASAQIEDPSATDVIFFFTNVGGQIFVPIIALVVGYMAIVGERQSGSLRILFGLSHNRRDVLFGKLASRTGVIVVATLVACAFAAGLMIALFGSLPVRTVLGFVALTLLLGAAFTAIAVGVSAMTDTRMRAMGGAIGSYILFTMVWHPLIAGVHYLLEGELVGLEAPEWYLFALRLNPLEAYRQAMSLLIDGYVPALVGWENIVEDVPQGALQGEGVLTVSNRVAGEVPFYLTEWFAAVVLLAWIVVPIAIGYRRFERADLN</sequence>
<dbReference type="Pfam" id="PF12679">
    <property type="entry name" value="ABC2_membrane_2"/>
    <property type="match status" value="1"/>
</dbReference>
<proteinExistence type="predicted"/>
<dbReference type="Proteomes" id="UP000510869">
    <property type="component" value="Chromosome"/>
</dbReference>
<dbReference type="GO" id="GO:0005886">
    <property type="term" value="C:plasma membrane"/>
    <property type="evidence" value="ECO:0007669"/>
    <property type="project" value="UniProtKB-SubCell"/>
</dbReference>
<dbReference type="GO" id="GO:0140359">
    <property type="term" value="F:ABC-type transporter activity"/>
    <property type="evidence" value="ECO:0007669"/>
    <property type="project" value="InterPro"/>
</dbReference>
<keyword evidence="3" id="KW-1185">Reference proteome</keyword>
<evidence type="ECO:0000313" key="2">
    <source>
        <dbReference type="EMBL" id="QLK25844.1"/>
    </source>
</evidence>
<evidence type="ECO:0000313" key="3">
    <source>
        <dbReference type="Proteomes" id="UP000510869"/>
    </source>
</evidence>
<keyword evidence="1" id="KW-0472">Membrane</keyword>
<dbReference type="PANTHER" id="PTHR43471:SF1">
    <property type="entry name" value="ABC TRANSPORTER PERMEASE PROTEIN NOSY-RELATED"/>
    <property type="match status" value="1"/>
</dbReference>
<name>A0A7D6GUN5_9EURY</name>
<feature type="transmembrane region" description="Helical" evidence="1">
    <location>
        <begin position="271"/>
        <end position="289"/>
    </location>
</feature>
<gene>
    <name evidence="2" type="ORF">HYG81_17475</name>
</gene>
<feature type="transmembrane region" description="Helical" evidence="1">
    <location>
        <begin position="50"/>
        <end position="75"/>
    </location>
</feature>
<dbReference type="EMBL" id="CP059154">
    <property type="protein sequence ID" value="QLK25844.1"/>
    <property type="molecule type" value="Genomic_DNA"/>
</dbReference>
<dbReference type="RefSeq" id="WP_180841027.1">
    <property type="nucleotide sequence ID" value="NZ_CP059154.1"/>
</dbReference>
<evidence type="ECO:0000256" key="1">
    <source>
        <dbReference type="SAM" id="Phobius"/>
    </source>
</evidence>
<dbReference type="AlphaFoldDB" id="A0A7D6GUN5"/>
<accession>A0A7D6GUN5</accession>
<feature type="transmembrane region" description="Helical" evidence="1">
    <location>
        <begin position="172"/>
        <end position="193"/>
    </location>
</feature>
<keyword evidence="1" id="KW-0812">Transmembrane</keyword>
<dbReference type="GeneID" id="56145034"/>